<sequence>MIHLLPTFHGLGGEDPNKHLKEFHVVCSTMKPVGVSEEQVKLMAFPFSLADSAKEWLYYLPSGTVITWNETRRLFLEKYFPASKAGSIQKEICGIRQYNGESLYDYWKQFKKLCASCPHHQISDQLLIQYFYEGLLPMDRSMIDAPSGGALVDKIPEAARNLIANMAANSQQFNTRNNLLPPPKRVNEVSTTSLEQQVSNLTSLVQQLAQGQQVRPCGVCSIVGHATDMCPTLQEGSHEQANAVDGFLGQPRQRYDLYSNFYNEGWKDHLNFRYGNQQQSISNVALSRLPGYPQHRVQQPYQVRPPPPPPPQNQSTSLEDLVKALATNSMQFQQTTQTQLQHLENQIGQLATFMSKMEARTSGKLLSQPEINPKENASAMSLRNEKQLEPLLAKPSKVSTTSSHYVTNPSPEPLPLTRKDDSHSALPVDPSGQVSTPSPRSKTLYIPPPFPSRFKQSKKEEQEKEILETFRKVEVNIPLLDVIKQVLCYAKFLKELCSNKRKLSDNEKVSVGENVSVILQRKLPPKCKDLGPMEETSIIIQLADRSNAYPKGVVEDVLVQVNELVFPADFYIFKIEDESSSNLTLILLGGPFLKTARTKIDVHDGTLTMEFDGEVICFNIFEAMRYPSDVHFVFAIDDINTLVHDFFELSDNDSFEIVIRKNLTKDDSKEQTNLIKLDCEVKEAMAILDGAVPLYRYRSGRPRENDLHMPIRNICLRRMSFGLCNAPATFQRCLDNLTLVLKRCIDTNLVLNWEKCHFMVNQDIVLGHVISEKGIEVDKSKIDLIRSLPPPTSVRDARSFLGHVGFYRRFIKDFSKIALPLCNLLQKDATFDFNEECQRAFKKLKEVLTSAPVIQPPNWDLPFEIMCDANDYIVGVVLGQRVGKLLHVIYYASRTLNDAQLNYSTTEKELLAVIFALEKFRSYLIGSKVIVYFDHVVIRYLLTKKDAKPRLIRWILLLQEFDLEILDKTGSENLVADHLSRLIYNEDALPLHENFSDEYLLQVGIVTLWYADIVNYLVTRTVPEELTRAQTAKIKSDAKYYVWDEPYF</sequence>
<accession>A0ACB8JFH6</accession>
<protein>
    <submittedName>
        <fullName evidence="1">Uncharacterized protein</fullName>
    </submittedName>
</protein>
<dbReference type="EMBL" id="CM039176">
    <property type="protein sequence ID" value="KAH9716649.1"/>
    <property type="molecule type" value="Genomic_DNA"/>
</dbReference>
<dbReference type="Proteomes" id="UP000829398">
    <property type="component" value="Chromosome 7"/>
</dbReference>
<comment type="caution">
    <text evidence="1">The sequence shown here is derived from an EMBL/GenBank/DDBJ whole genome shotgun (WGS) entry which is preliminary data.</text>
</comment>
<evidence type="ECO:0000313" key="2">
    <source>
        <dbReference type="Proteomes" id="UP000829398"/>
    </source>
</evidence>
<gene>
    <name evidence="1" type="ORF">KPL71_021531</name>
</gene>
<evidence type="ECO:0000313" key="1">
    <source>
        <dbReference type="EMBL" id="KAH9716649.1"/>
    </source>
</evidence>
<proteinExistence type="predicted"/>
<reference evidence="2" key="1">
    <citation type="journal article" date="2023" name="Hortic. Res.">
        <title>A chromosome-level phased genome enabling allele-level studies in sweet orange: a case study on citrus Huanglongbing tolerance.</title>
        <authorList>
            <person name="Wu B."/>
            <person name="Yu Q."/>
            <person name="Deng Z."/>
            <person name="Duan Y."/>
            <person name="Luo F."/>
            <person name="Gmitter F. Jr."/>
        </authorList>
    </citation>
    <scope>NUCLEOTIDE SEQUENCE [LARGE SCALE GENOMIC DNA]</scope>
    <source>
        <strain evidence="2">cv. Valencia</strain>
    </source>
</reference>
<keyword evidence="2" id="KW-1185">Reference proteome</keyword>
<organism evidence="1 2">
    <name type="scientific">Citrus sinensis</name>
    <name type="common">Sweet orange</name>
    <name type="synonym">Citrus aurantium var. sinensis</name>
    <dbReference type="NCBI Taxonomy" id="2711"/>
    <lineage>
        <taxon>Eukaryota</taxon>
        <taxon>Viridiplantae</taxon>
        <taxon>Streptophyta</taxon>
        <taxon>Embryophyta</taxon>
        <taxon>Tracheophyta</taxon>
        <taxon>Spermatophyta</taxon>
        <taxon>Magnoliopsida</taxon>
        <taxon>eudicotyledons</taxon>
        <taxon>Gunneridae</taxon>
        <taxon>Pentapetalae</taxon>
        <taxon>rosids</taxon>
        <taxon>malvids</taxon>
        <taxon>Sapindales</taxon>
        <taxon>Rutaceae</taxon>
        <taxon>Aurantioideae</taxon>
        <taxon>Citrus</taxon>
    </lineage>
</organism>
<name>A0ACB8JFH6_CITSI</name>